<proteinExistence type="predicted"/>
<dbReference type="SUPFAM" id="SSF88723">
    <property type="entry name" value="PIN domain-like"/>
    <property type="match status" value="1"/>
</dbReference>
<evidence type="ECO:0000313" key="4">
    <source>
        <dbReference type="Proteomes" id="UP000465622"/>
    </source>
</evidence>
<evidence type="ECO:0000256" key="1">
    <source>
        <dbReference type="SAM" id="MobiDB-lite"/>
    </source>
</evidence>
<feature type="compositionally biased region" description="Low complexity" evidence="1">
    <location>
        <begin position="234"/>
        <end position="245"/>
    </location>
</feature>
<accession>A0ABM7HNN9</accession>
<protein>
    <recommendedName>
        <fullName evidence="2">DUF4935 domain-containing protein</fullName>
    </recommendedName>
</protein>
<dbReference type="InterPro" id="IPR029060">
    <property type="entry name" value="PIN-like_dom_sf"/>
</dbReference>
<dbReference type="Proteomes" id="UP000465622">
    <property type="component" value="Chromosome"/>
</dbReference>
<organism evidence="3 4">
    <name type="scientific">Mycolicibacterium mageritense</name>
    <name type="common">Mycobacterium mageritense</name>
    <dbReference type="NCBI Taxonomy" id="53462"/>
    <lineage>
        <taxon>Bacteria</taxon>
        <taxon>Bacillati</taxon>
        <taxon>Actinomycetota</taxon>
        <taxon>Actinomycetes</taxon>
        <taxon>Mycobacteriales</taxon>
        <taxon>Mycobacteriaceae</taxon>
        <taxon>Mycolicibacterium</taxon>
    </lineage>
</organism>
<name>A0ABM7HNN9_MYCME</name>
<dbReference type="RefSeq" id="WP_110798420.1">
    <property type="nucleotide sequence ID" value="NZ_AP022567.1"/>
</dbReference>
<evidence type="ECO:0000313" key="3">
    <source>
        <dbReference type="EMBL" id="BBX32148.1"/>
    </source>
</evidence>
<feature type="domain" description="DUF4935" evidence="2">
    <location>
        <begin position="11"/>
        <end position="185"/>
    </location>
</feature>
<dbReference type="Pfam" id="PF16289">
    <property type="entry name" value="PIN_12"/>
    <property type="match status" value="1"/>
</dbReference>
<sequence length="401" mass="44454">MTAASQCTRFVVVDTNVLWSSGEFEQGVGWQELLTWAEDRPDVEFVVPEVVVLELARQEADRQQRSFTALSKQWSKALGALRYAGVSIPEIVDSSVDLATLKPMSLDDVGGDMRKKLAERGIRLWPVPEGRSHLEMVRKSLVQHPPFDETDKGYRDALIWETVCELAAESTDGAVVVLVTNDKDFREEGAEHLHPKLVEEFDHRICASVAVGIAQKIRGAIEHEGVRTNRYDESPAGASEASSSRPAEDFPGEVSPPGILQLVQDGIADLCERRFYGEHLRFDGHESDGDPLLFGEKISSDISDPTVNEVLPDLGTVALDEHETFESGTEIGSATVEATVEYEGLIHKADYYGSDGEWQLVDSDWNDHYFRVTGSFETELEFRYVANPAALLALEFVPKDG</sequence>
<gene>
    <name evidence="3" type="ORF">MMAGJ_14300</name>
</gene>
<dbReference type="EMBL" id="AP022567">
    <property type="protein sequence ID" value="BBX32148.1"/>
    <property type="molecule type" value="Genomic_DNA"/>
</dbReference>
<dbReference type="InterPro" id="IPR032557">
    <property type="entry name" value="DUF4935"/>
</dbReference>
<evidence type="ECO:0000259" key="2">
    <source>
        <dbReference type="Pfam" id="PF16289"/>
    </source>
</evidence>
<keyword evidence="4" id="KW-1185">Reference proteome</keyword>
<feature type="region of interest" description="Disordered" evidence="1">
    <location>
        <begin position="228"/>
        <end position="258"/>
    </location>
</feature>
<reference evidence="3 4" key="1">
    <citation type="journal article" date="2019" name="Emerg. Microbes Infect.">
        <title>Comprehensive subspecies identification of 175 nontuberculous mycobacteria species based on 7547 genomic profiles.</title>
        <authorList>
            <person name="Matsumoto Y."/>
            <person name="Kinjo T."/>
            <person name="Motooka D."/>
            <person name="Nabeya D."/>
            <person name="Jung N."/>
            <person name="Uechi K."/>
            <person name="Horii T."/>
            <person name="Iida T."/>
            <person name="Fujita J."/>
            <person name="Nakamura S."/>
        </authorList>
    </citation>
    <scope>NUCLEOTIDE SEQUENCE [LARGE SCALE GENOMIC DNA]</scope>
    <source>
        <strain evidence="3 4">JCM 12375</strain>
    </source>
</reference>